<feature type="domain" description="PucR C-terminal helix-turn-helix" evidence="2">
    <location>
        <begin position="529"/>
        <end position="587"/>
    </location>
</feature>
<comment type="caution">
    <text evidence="3">The sequence shown here is derived from an EMBL/GenBank/DDBJ whole genome shotgun (WGS) entry which is preliminary data.</text>
</comment>
<dbReference type="AlphaFoldDB" id="A0A2U1ZRT4"/>
<evidence type="ECO:0000313" key="3">
    <source>
        <dbReference type="EMBL" id="PWD49632.1"/>
    </source>
</evidence>
<dbReference type="InterPro" id="IPR051448">
    <property type="entry name" value="CdaR-like_regulators"/>
</dbReference>
<protein>
    <submittedName>
        <fullName evidence="3">PucR family transcriptional regulator</fullName>
    </submittedName>
</protein>
<accession>A0A2U1ZRT4</accession>
<evidence type="ECO:0000259" key="2">
    <source>
        <dbReference type="Pfam" id="PF13556"/>
    </source>
</evidence>
<dbReference type="Pfam" id="PF13556">
    <property type="entry name" value="HTH_30"/>
    <property type="match status" value="1"/>
</dbReference>
<organism evidence="3 4">
    <name type="scientific">Serinibacter arcticus</name>
    <dbReference type="NCBI Taxonomy" id="1655435"/>
    <lineage>
        <taxon>Bacteria</taxon>
        <taxon>Bacillati</taxon>
        <taxon>Actinomycetota</taxon>
        <taxon>Actinomycetes</taxon>
        <taxon>Micrococcales</taxon>
        <taxon>Beutenbergiaceae</taxon>
        <taxon>Serinibacter</taxon>
    </lineage>
</organism>
<dbReference type="Pfam" id="PF07905">
    <property type="entry name" value="PucR"/>
    <property type="match status" value="1"/>
</dbReference>
<evidence type="ECO:0000313" key="4">
    <source>
        <dbReference type="Proteomes" id="UP000245166"/>
    </source>
</evidence>
<reference evidence="3 4" key="1">
    <citation type="submission" date="2018-03" db="EMBL/GenBank/DDBJ databases">
        <title>Genome assembly of novel Miniimonas species PCH200.</title>
        <authorList>
            <person name="Thakur V."/>
            <person name="Kumar V."/>
            <person name="Singh D."/>
        </authorList>
    </citation>
    <scope>NUCLEOTIDE SEQUENCE [LARGE SCALE GENOMIC DNA]</scope>
    <source>
        <strain evidence="3 4">PCH200</strain>
    </source>
</reference>
<dbReference type="InterPro" id="IPR012914">
    <property type="entry name" value="PucR_dom"/>
</dbReference>
<dbReference type="InterPro" id="IPR042070">
    <property type="entry name" value="PucR_C-HTH_sf"/>
</dbReference>
<sequence>MPTAVGTAASFRRISSYERGPGIEVTSCRTWGRSVVDVGVVVTARSPSGSVCASVGVGHLTRAVPDRRGSGVDLPLWQHDGVQPTLGSLIAHRPLALRVIVDGDAEALTATVTWAHGTDLLDPTPFLEPGSVVLTTGTQLPDDEAAPHASRPDSTTGAYVARLVTAGVLALGHGSDVVRGAPPAALVRACREARLPLFEVPYATPFVAVASWVAEERTRAGRARADWGVRATRAVTSAAHRLDGLAASLAGVAEQTGTQIGVVEPDRVRAWGHDGRFLSPAALAAAPWPALREEATRLLRDGRRAATTLDVEGRHATCQTLGRAGELRGVLVRVGDAAPDAVETGVLATASALAGLSLEQDRRGLQARDQVASAVVALAVAGHADAVRTAARRLGTPLPPAPVRVLRVRGEAADLERARALLRPLPGFGALHEQEIVALVPAGAAAEVATALAGAPGATAGLSGAVAHPELPRAFREAGVAVTGADPGELRLFGDLAGRPLEWISMTPGARDVARALLAPLAADERVDLLAALRAWLTHGCQWDPAARSLGIHRHTLRALVDRAARLLGRDLATMDARAEIWWALRAVGPDGD</sequence>
<keyword evidence="4" id="KW-1185">Reference proteome</keyword>
<evidence type="ECO:0000259" key="1">
    <source>
        <dbReference type="Pfam" id="PF07905"/>
    </source>
</evidence>
<gene>
    <name evidence="3" type="ORF">C8046_01795</name>
</gene>
<name>A0A2U1ZRT4_9MICO</name>
<proteinExistence type="predicted"/>
<dbReference type="InterPro" id="IPR025736">
    <property type="entry name" value="PucR_C-HTH_dom"/>
</dbReference>
<feature type="domain" description="Purine catabolism PurC-like" evidence="1">
    <location>
        <begin position="99"/>
        <end position="214"/>
    </location>
</feature>
<dbReference type="Proteomes" id="UP000245166">
    <property type="component" value="Unassembled WGS sequence"/>
</dbReference>
<dbReference type="Gene3D" id="1.10.10.2840">
    <property type="entry name" value="PucR C-terminal helix-turn-helix domain"/>
    <property type="match status" value="1"/>
</dbReference>
<dbReference type="PANTHER" id="PTHR33744">
    <property type="entry name" value="CARBOHYDRATE DIACID REGULATOR"/>
    <property type="match status" value="1"/>
</dbReference>
<dbReference type="PANTHER" id="PTHR33744:SF1">
    <property type="entry name" value="DNA-BINDING TRANSCRIPTIONAL ACTIVATOR ADER"/>
    <property type="match status" value="1"/>
</dbReference>
<dbReference type="EMBL" id="PYHR01000002">
    <property type="protein sequence ID" value="PWD49632.1"/>
    <property type="molecule type" value="Genomic_DNA"/>
</dbReference>